<dbReference type="Pfam" id="PF00440">
    <property type="entry name" value="TetR_N"/>
    <property type="match status" value="1"/>
</dbReference>
<keyword evidence="1 2" id="KW-0238">DNA-binding</keyword>
<evidence type="ECO:0000259" key="4">
    <source>
        <dbReference type="PROSITE" id="PS50977"/>
    </source>
</evidence>
<accession>A0ABU5Z006</accession>
<evidence type="ECO:0000313" key="5">
    <source>
        <dbReference type="EMBL" id="MEB3070720.1"/>
    </source>
</evidence>
<dbReference type="PRINTS" id="PR00455">
    <property type="entry name" value="HTHTETR"/>
</dbReference>
<evidence type="ECO:0000256" key="2">
    <source>
        <dbReference type="PROSITE-ProRule" id="PRU00335"/>
    </source>
</evidence>
<gene>
    <name evidence="5" type="ORF">K5L39_16155</name>
</gene>
<dbReference type="PROSITE" id="PS50977">
    <property type="entry name" value="HTH_TETR_2"/>
    <property type="match status" value="1"/>
</dbReference>
<protein>
    <submittedName>
        <fullName evidence="5">TetR/AcrR family transcriptional regulator</fullName>
    </submittedName>
</protein>
<dbReference type="Gene3D" id="1.10.357.10">
    <property type="entry name" value="Tetracycline Repressor, domain 2"/>
    <property type="match status" value="1"/>
</dbReference>
<dbReference type="InterPro" id="IPR009057">
    <property type="entry name" value="Homeodomain-like_sf"/>
</dbReference>
<dbReference type="InterPro" id="IPR050109">
    <property type="entry name" value="HTH-type_TetR-like_transc_reg"/>
</dbReference>
<evidence type="ECO:0000256" key="3">
    <source>
        <dbReference type="SAM" id="MobiDB-lite"/>
    </source>
</evidence>
<name>A0ABU5Z006_9MYCO</name>
<dbReference type="Gene3D" id="1.10.10.60">
    <property type="entry name" value="Homeodomain-like"/>
    <property type="match status" value="1"/>
</dbReference>
<feature type="domain" description="HTH tetR-type" evidence="4">
    <location>
        <begin position="27"/>
        <end position="87"/>
    </location>
</feature>
<dbReference type="PANTHER" id="PTHR30055:SF226">
    <property type="entry name" value="HTH-TYPE TRANSCRIPTIONAL REGULATOR PKSA"/>
    <property type="match status" value="1"/>
</dbReference>
<keyword evidence="6" id="KW-1185">Reference proteome</keyword>
<dbReference type="InterPro" id="IPR036271">
    <property type="entry name" value="Tet_transcr_reg_TetR-rel_C_sf"/>
</dbReference>
<dbReference type="InterPro" id="IPR001647">
    <property type="entry name" value="HTH_TetR"/>
</dbReference>
<feature type="region of interest" description="Disordered" evidence="3">
    <location>
        <begin position="1"/>
        <end position="25"/>
    </location>
</feature>
<dbReference type="RefSeq" id="WP_329779631.1">
    <property type="nucleotide sequence ID" value="NZ_JAYJJQ010000016.1"/>
</dbReference>
<dbReference type="EMBL" id="JAYJJQ010000016">
    <property type="protein sequence ID" value="MEB3070720.1"/>
    <property type="molecule type" value="Genomic_DNA"/>
</dbReference>
<comment type="caution">
    <text evidence="5">The sequence shown here is derived from an EMBL/GenBank/DDBJ whole genome shotgun (WGS) entry which is preliminary data.</text>
</comment>
<dbReference type="SUPFAM" id="SSF46689">
    <property type="entry name" value="Homeodomain-like"/>
    <property type="match status" value="1"/>
</dbReference>
<organism evidence="5 6">
    <name type="scientific">[Mycobacterium] vasticus</name>
    <dbReference type="NCBI Taxonomy" id="2875777"/>
    <lineage>
        <taxon>Bacteria</taxon>
        <taxon>Bacillati</taxon>
        <taxon>Actinomycetota</taxon>
        <taxon>Actinomycetes</taxon>
        <taxon>Mycobacteriales</taxon>
        <taxon>Mycobacteriaceae</taxon>
        <taxon>Mycolicibacter</taxon>
    </lineage>
</organism>
<sequence length="220" mass="24945">MAKSEAPVTSAVSERPRRRTLRDEQKENTRLKLLAAAGQLFSEKGYAATTIDDIVEVAGASRGTYYLYFKNKGEIVTELTEEYRAATEALLPELAGLEDPSREHLRSWLSKYIGLVSSYQVTIRASIQAEGGAPEMRAANDQRMVAFRDHLAQWMTDVRRRQDLSVDPKAIKVRTTALMLQLERICYFWLIRGWKVDRATTLDVLADIWYTTVHSDEGAT</sequence>
<evidence type="ECO:0000256" key="1">
    <source>
        <dbReference type="ARBA" id="ARBA00023125"/>
    </source>
</evidence>
<dbReference type="PANTHER" id="PTHR30055">
    <property type="entry name" value="HTH-TYPE TRANSCRIPTIONAL REGULATOR RUTR"/>
    <property type="match status" value="1"/>
</dbReference>
<feature type="DNA-binding region" description="H-T-H motif" evidence="2">
    <location>
        <begin position="50"/>
        <end position="69"/>
    </location>
</feature>
<reference evidence="5 6" key="1">
    <citation type="submission" date="2023-12" db="EMBL/GenBank/DDBJ databases">
        <title>Description of new species of Mycobacterium terrae complex isolated from sewage at the Sao Paulo Zoological Park Foundation in Brazil.</title>
        <authorList>
            <person name="Romagnoli C.L."/>
            <person name="Conceicao E.C."/>
            <person name="Machado E."/>
            <person name="Barreto L.B.P.F."/>
            <person name="Sharma A."/>
            <person name="Silva N.M."/>
            <person name="Marques L.E."/>
            <person name="Juliana M.A."/>
            <person name="Lourenco M.C.S."/>
            <person name="Digiampietri L.A."/>
            <person name="Suffys P.N."/>
            <person name="Viana-Niero C."/>
        </authorList>
    </citation>
    <scope>NUCLEOTIDE SEQUENCE [LARGE SCALE GENOMIC DNA]</scope>
    <source>
        <strain evidence="5 6">MYC017</strain>
    </source>
</reference>
<proteinExistence type="predicted"/>
<dbReference type="SUPFAM" id="SSF48498">
    <property type="entry name" value="Tetracyclin repressor-like, C-terminal domain"/>
    <property type="match status" value="1"/>
</dbReference>
<evidence type="ECO:0000313" key="6">
    <source>
        <dbReference type="Proteomes" id="UP001299283"/>
    </source>
</evidence>
<dbReference type="Proteomes" id="UP001299283">
    <property type="component" value="Unassembled WGS sequence"/>
</dbReference>